<organism evidence="1 2">
    <name type="scientific">Clonorchis sinensis</name>
    <name type="common">Chinese liver fluke</name>
    <dbReference type="NCBI Taxonomy" id="79923"/>
    <lineage>
        <taxon>Eukaryota</taxon>
        <taxon>Metazoa</taxon>
        <taxon>Spiralia</taxon>
        <taxon>Lophotrochozoa</taxon>
        <taxon>Platyhelminthes</taxon>
        <taxon>Trematoda</taxon>
        <taxon>Digenea</taxon>
        <taxon>Opisthorchiida</taxon>
        <taxon>Opisthorchiata</taxon>
        <taxon>Opisthorchiidae</taxon>
        <taxon>Clonorchis</taxon>
    </lineage>
</organism>
<protein>
    <submittedName>
        <fullName evidence="1">Uncharacterized protein</fullName>
    </submittedName>
</protein>
<dbReference type="AlphaFoldDB" id="G7Y464"/>
<keyword evidence="2" id="KW-1185">Reference proteome</keyword>
<sequence length="850" mass="97103">MATNKFPPAHSSLAFFCVSELNALHLNVQKRDQSHVTAQLCRYTPKLLAALKICDDHQPFLLVLEWGTFSVAHPTSLKRREWLYGRLRTVIKVIVTFPKTLLNTGCDMQGSGFGLSSSPTFSYTIWSQTFEKVLYEIFPRRIATRFKNPQTALCVWLLIRKFESRVDMTIPNTKEKIGFMSLGYCLHKKTYVPNKIQASKCAQVCNSSARSAEKSAYRTRRRELADLEHAQHIWLKIRNATYTYDGIGQPSCQGEGLVRRCDEVYRMSHHGRRTGRSSLLVHPPLSDLDLFFCNSRDLYPLFRFRFRGRIHVFATRSFCFPILNLGMMIYSDYEDAVVLLPNMRLFRNAALPADWLYMSAKDIIHRGLYERLPVNQRLTEQDLGTCRALVKYEMPSCKVWQFVADEFGWIFITQDMYNCRRKCSPSLLIMLLIVEIPGPEIQVCSLRNVKLGTATQLYEYHNAVLSLAAQVAKLELERRVRSYDTENFSSSRITAGRLNYSVFRTEYPPLHYPQLSFIVTLATRPTAQSHEASVTALGFSSNWLLSKHQRCFALRMGVLQMQQATESKEASKLNHLAVAYFLEHNHKLSKFLYDRLPVNRRLTEFAFGTCRALLKHEPPSCEVRQFVADEFVKILTTKDICRLPPETYLQTAGTYCIALVAWTTPYSRPFLSFYKHADFGKISSSCDAWTNDLFLTLRPAGCTSPENGPYTHSLERFILRQILLRQGPKSAADGLASWSRMLHLNSDGGLGTQTRAFVCSVISQLLPMTTGVQRIAYHITPTVVMVNIARYAMVLLRLVPNVSSQKNNLLLLLTPGPSKKRKDVFATQSAQKASYDVDLDRSTEYQHSVS</sequence>
<evidence type="ECO:0000313" key="2">
    <source>
        <dbReference type="Proteomes" id="UP000008909"/>
    </source>
</evidence>
<reference key="2">
    <citation type="submission" date="2011-10" db="EMBL/GenBank/DDBJ databases">
        <title>The genome and transcriptome sequence of Clonorchis sinensis provide insights into the carcinogenic liver fluke.</title>
        <authorList>
            <person name="Wang X."/>
            <person name="Huang Y."/>
            <person name="Chen W."/>
            <person name="Liu H."/>
            <person name="Guo L."/>
            <person name="Chen Y."/>
            <person name="Luo F."/>
            <person name="Zhou W."/>
            <person name="Sun J."/>
            <person name="Mao Q."/>
            <person name="Liang P."/>
            <person name="Zhou C."/>
            <person name="Tian Y."/>
            <person name="Men J."/>
            <person name="Lv X."/>
            <person name="Huang L."/>
            <person name="Zhou J."/>
            <person name="Hu Y."/>
            <person name="Li R."/>
            <person name="Zhang F."/>
            <person name="Lei H."/>
            <person name="Li X."/>
            <person name="Hu X."/>
            <person name="Liang C."/>
            <person name="Xu J."/>
            <person name="Wu Z."/>
            <person name="Yu X."/>
        </authorList>
    </citation>
    <scope>NUCLEOTIDE SEQUENCE</scope>
    <source>
        <strain>Henan</strain>
    </source>
</reference>
<accession>G7Y464</accession>
<evidence type="ECO:0000313" key="1">
    <source>
        <dbReference type="EMBL" id="GAA47750.1"/>
    </source>
</evidence>
<dbReference type="Proteomes" id="UP000008909">
    <property type="component" value="Unassembled WGS sequence"/>
</dbReference>
<gene>
    <name evidence="1" type="ORF">CLF_100755</name>
</gene>
<dbReference type="EMBL" id="DF142852">
    <property type="protein sequence ID" value="GAA47750.1"/>
    <property type="molecule type" value="Genomic_DNA"/>
</dbReference>
<reference evidence="1" key="1">
    <citation type="journal article" date="2011" name="Genome Biol.">
        <title>The draft genome of the carcinogenic human liver fluke Clonorchis sinensis.</title>
        <authorList>
            <person name="Wang X."/>
            <person name="Chen W."/>
            <person name="Huang Y."/>
            <person name="Sun J."/>
            <person name="Men J."/>
            <person name="Liu H."/>
            <person name="Luo F."/>
            <person name="Guo L."/>
            <person name="Lv X."/>
            <person name="Deng C."/>
            <person name="Zhou C."/>
            <person name="Fan Y."/>
            <person name="Li X."/>
            <person name="Huang L."/>
            <person name="Hu Y."/>
            <person name="Liang C."/>
            <person name="Hu X."/>
            <person name="Xu J."/>
            <person name="Yu X."/>
        </authorList>
    </citation>
    <scope>NUCLEOTIDE SEQUENCE [LARGE SCALE GENOMIC DNA]</scope>
    <source>
        <strain evidence="1">Henan</strain>
    </source>
</reference>
<proteinExistence type="predicted"/>
<name>G7Y464_CLOSI</name>